<organism evidence="3 4">
    <name type="scientific">Crocodylus porosus</name>
    <name type="common">Saltwater crocodile</name>
    <name type="synonym">Estuarine crocodile</name>
    <dbReference type="NCBI Taxonomy" id="8502"/>
    <lineage>
        <taxon>Eukaryota</taxon>
        <taxon>Metazoa</taxon>
        <taxon>Chordata</taxon>
        <taxon>Craniata</taxon>
        <taxon>Vertebrata</taxon>
        <taxon>Euteleostomi</taxon>
        <taxon>Archelosauria</taxon>
        <taxon>Archosauria</taxon>
        <taxon>Crocodylia</taxon>
        <taxon>Longirostres</taxon>
        <taxon>Crocodylidae</taxon>
        <taxon>Crocodylus</taxon>
    </lineage>
</organism>
<protein>
    <recommendedName>
        <fullName evidence="5">SGNH hydrolase-type esterase domain-containing protein</fullName>
    </recommendedName>
</protein>
<name>A0A7M4FIN6_CROPO</name>
<dbReference type="OMA" id="HETCITE"/>
<evidence type="ECO:0000256" key="2">
    <source>
        <dbReference type="SAM" id="MobiDB-lite"/>
    </source>
</evidence>
<keyword evidence="1" id="KW-0175">Coiled coil</keyword>
<evidence type="ECO:0000256" key="1">
    <source>
        <dbReference type="SAM" id="Coils"/>
    </source>
</evidence>
<evidence type="ECO:0008006" key="5">
    <source>
        <dbReference type="Google" id="ProtNLM"/>
    </source>
</evidence>
<reference evidence="3" key="2">
    <citation type="submission" date="2025-09" db="UniProtKB">
        <authorList>
            <consortium name="Ensembl"/>
        </authorList>
    </citation>
    <scope>IDENTIFICATION</scope>
</reference>
<feature type="compositionally biased region" description="Low complexity" evidence="2">
    <location>
        <begin position="1"/>
        <end position="17"/>
    </location>
</feature>
<feature type="region of interest" description="Disordered" evidence="2">
    <location>
        <begin position="152"/>
        <end position="183"/>
    </location>
</feature>
<dbReference type="Gene3D" id="3.40.50.12700">
    <property type="match status" value="1"/>
</dbReference>
<reference evidence="3" key="1">
    <citation type="submission" date="2025-08" db="UniProtKB">
        <authorList>
            <consortium name="Ensembl"/>
        </authorList>
    </citation>
    <scope>IDENTIFICATION</scope>
</reference>
<dbReference type="SUPFAM" id="SSF52266">
    <property type="entry name" value="SGNH hydrolase"/>
    <property type="match status" value="1"/>
</dbReference>
<dbReference type="Ensembl" id="ENSCPRT00005030095.1">
    <property type="protein sequence ID" value="ENSCPRP00005025765.1"/>
    <property type="gene ID" value="ENSCPRG00005017869.1"/>
</dbReference>
<feature type="region of interest" description="Disordered" evidence="2">
    <location>
        <begin position="1"/>
        <end position="59"/>
    </location>
</feature>
<feature type="coiled-coil region" evidence="1">
    <location>
        <begin position="66"/>
        <end position="93"/>
    </location>
</feature>
<dbReference type="Proteomes" id="UP000594220">
    <property type="component" value="Unplaced"/>
</dbReference>
<dbReference type="GeneTree" id="ENSGT01140000282692"/>
<evidence type="ECO:0000313" key="3">
    <source>
        <dbReference type="Ensembl" id="ENSCPRP00005025765.1"/>
    </source>
</evidence>
<dbReference type="AlphaFoldDB" id="A0A7M4FIN6"/>
<feature type="compositionally biased region" description="Acidic residues" evidence="2">
    <location>
        <begin position="152"/>
        <end position="162"/>
    </location>
</feature>
<keyword evidence="4" id="KW-1185">Reference proteome</keyword>
<dbReference type="Gene3D" id="3.40.50.12690">
    <property type="match status" value="1"/>
</dbReference>
<proteinExistence type="predicted"/>
<accession>A0A7M4FIN6</accession>
<evidence type="ECO:0000313" key="4">
    <source>
        <dbReference type="Proteomes" id="UP000594220"/>
    </source>
</evidence>
<sequence>MVSTRCAARAPARGARPSWGLSEASTQTEPTGGLASPKPLACGSCPERPGRAGTGDPHTCPAGARLRALEAQVRELQEEVSRLRGIRETEEEIDSYFLSLQGGTTKEDAPQDEPSTAKWQTVTSHARAARDTAAPVPPVQLENRYEALAALEEEEGEDETGEEATPRTPCPMQAEGGKKARRKKHHVIIISDSNLRGTEGPICRWDPSAREVYCLPGVRIQDVKEMLQTVIQPTDYYPIVLVHVGTNDAARRSPDRLMEDYHALGCVLKETGAQVVFSSFLPVSGRGRRHETCITETNWRLQKWCFEEGFGFLSHNRHITMRDMLGWDGLHLSPKGKHVFSSRLADLLWRALN</sequence>